<comment type="function">
    <text evidence="7">Single strand-specific metallo-endoribonuclease involved in late-stage 70S ribosome quality control and in maturation of the 3' terminus of the 16S rRNA.</text>
</comment>
<keyword evidence="4 7" id="KW-0255">Endonuclease</keyword>
<evidence type="ECO:0000313" key="10">
    <source>
        <dbReference type="Proteomes" id="UP000739538"/>
    </source>
</evidence>
<feature type="region of interest" description="Disordered" evidence="8">
    <location>
        <begin position="164"/>
        <end position="189"/>
    </location>
</feature>
<evidence type="ECO:0000256" key="2">
    <source>
        <dbReference type="ARBA" id="ARBA00022722"/>
    </source>
</evidence>
<proteinExistence type="inferred from homology"/>
<evidence type="ECO:0000256" key="1">
    <source>
        <dbReference type="ARBA" id="ARBA00010875"/>
    </source>
</evidence>
<comment type="similarity">
    <text evidence="1 7">Belongs to the endoribonuclease YbeY family.</text>
</comment>
<name>A0A956SE17_UNCEI</name>
<dbReference type="PANTHER" id="PTHR46986">
    <property type="entry name" value="ENDORIBONUCLEASE YBEY, CHLOROPLASTIC"/>
    <property type="match status" value="1"/>
</dbReference>
<evidence type="ECO:0000313" key="9">
    <source>
        <dbReference type="EMBL" id="MCA9755854.1"/>
    </source>
</evidence>
<comment type="caution">
    <text evidence="9">The sequence shown here is derived from an EMBL/GenBank/DDBJ whole genome shotgun (WGS) entry which is preliminary data.</text>
</comment>
<dbReference type="AlphaFoldDB" id="A0A956SE17"/>
<dbReference type="InterPro" id="IPR002036">
    <property type="entry name" value="YbeY"/>
</dbReference>
<keyword evidence="2 7" id="KW-0540">Nuclease</keyword>
<dbReference type="GO" id="GO:0006364">
    <property type="term" value="P:rRNA processing"/>
    <property type="evidence" value="ECO:0007669"/>
    <property type="project" value="UniProtKB-UniRule"/>
</dbReference>
<comment type="subcellular location">
    <subcellularLocation>
        <location evidence="7">Cytoplasm</location>
    </subcellularLocation>
</comment>
<evidence type="ECO:0000256" key="7">
    <source>
        <dbReference type="HAMAP-Rule" id="MF_00009"/>
    </source>
</evidence>
<organism evidence="9 10">
    <name type="scientific">Eiseniibacteriota bacterium</name>
    <dbReference type="NCBI Taxonomy" id="2212470"/>
    <lineage>
        <taxon>Bacteria</taxon>
        <taxon>Candidatus Eiseniibacteriota</taxon>
    </lineage>
</organism>
<dbReference type="Gene3D" id="3.40.390.30">
    <property type="entry name" value="Metalloproteases ('zincins'), catalytic domain"/>
    <property type="match status" value="1"/>
</dbReference>
<keyword evidence="5 7" id="KW-0378">Hydrolase</keyword>
<keyword evidence="6 7" id="KW-0862">Zinc</keyword>
<dbReference type="PROSITE" id="PS01306">
    <property type="entry name" value="UPF0054"/>
    <property type="match status" value="1"/>
</dbReference>
<protein>
    <recommendedName>
        <fullName evidence="7">Endoribonuclease YbeY</fullName>
        <ecNumber evidence="7">3.1.-.-</ecNumber>
    </recommendedName>
</protein>
<dbReference type="NCBIfam" id="TIGR00043">
    <property type="entry name" value="rRNA maturation RNase YbeY"/>
    <property type="match status" value="1"/>
</dbReference>
<evidence type="ECO:0000256" key="3">
    <source>
        <dbReference type="ARBA" id="ARBA00022723"/>
    </source>
</evidence>
<keyword evidence="3 7" id="KW-0479">Metal-binding</keyword>
<dbReference type="GO" id="GO:0005737">
    <property type="term" value="C:cytoplasm"/>
    <property type="evidence" value="ECO:0007669"/>
    <property type="project" value="UniProtKB-SubCell"/>
</dbReference>
<dbReference type="GO" id="GO:0008270">
    <property type="term" value="F:zinc ion binding"/>
    <property type="evidence" value="ECO:0007669"/>
    <property type="project" value="UniProtKB-UniRule"/>
</dbReference>
<keyword evidence="7" id="KW-0963">Cytoplasm</keyword>
<dbReference type="InterPro" id="IPR020549">
    <property type="entry name" value="YbeY_CS"/>
</dbReference>
<keyword evidence="7" id="KW-0690">Ribosome biogenesis</keyword>
<keyword evidence="7" id="KW-0698">rRNA processing</keyword>
<dbReference type="HAMAP" id="MF_00009">
    <property type="entry name" value="Endoribonucl_YbeY"/>
    <property type="match status" value="1"/>
</dbReference>
<accession>A0A956SE17</accession>
<sequence>MSESRRGVKETDVSSTRRDVARFPITVRNSSGRVDRTAVRSVLGICLEAESVQGDASIGLLFCGDRTMKELNAQFRGKDKTTDVLSFPEDPDPSSPVVAESGPFLGDIAISLPQCFRQAGEQSVDPGEEMVRLLVHGVLHLLGYDHIEMEERKQMEARERVCRRRARSRGLGPGMLVTSSRPGAREARR</sequence>
<dbReference type="Proteomes" id="UP000739538">
    <property type="component" value="Unassembled WGS sequence"/>
</dbReference>
<evidence type="ECO:0000256" key="5">
    <source>
        <dbReference type="ARBA" id="ARBA00022801"/>
    </source>
</evidence>
<dbReference type="EMBL" id="JAGQHS010000034">
    <property type="protein sequence ID" value="MCA9755854.1"/>
    <property type="molecule type" value="Genomic_DNA"/>
</dbReference>
<dbReference type="PANTHER" id="PTHR46986:SF1">
    <property type="entry name" value="ENDORIBONUCLEASE YBEY, CHLOROPLASTIC"/>
    <property type="match status" value="1"/>
</dbReference>
<evidence type="ECO:0000256" key="6">
    <source>
        <dbReference type="ARBA" id="ARBA00022833"/>
    </source>
</evidence>
<dbReference type="SUPFAM" id="SSF55486">
    <property type="entry name" value="Metalloproteases ('zincins'), catalytic domain"/>
    <property type="match status" value="1"/>
</dbReference>
<evidence type="ECO:0000256" key="8">
    <source>
        <dbReference type="SAM" id="MobiDB-lite"/>
    </source>
</evidence>
<reference evidence="9" key="2">
    <citation type="journal article" date="2021" name="Microbiome">
        <title>Successional dynamics and alternative stable states in a saline activated sludge microbial community over 9 years.</title>
        <authorList>
            <person name="Wang Y."/>
            <person name="Ye J."/>
            <person name="Ju F."/>
            <person name="Liu L."/>
            <person name="Boyd J.A."/>
            <person name="Deng Y."/>
            <person name="Parks D.H."/>
            <person name="Jiang X."/>
            <person name="Yin X."/>
            <person name="Woodcroft B.J."/>
            <person name="Tyson G.W."/>
            <person name="Hugenholtz P."/>
            <person name="Polz M.F."/>
            <person name="Zhang T."/>
        </authorList>
    </citation>
    <scope>NUCLEOTIDE SEQUENCE</scope>
    <source>
        <strain evidence="9">HKST-UBA02</strain>
    </source>
</reference>
<dbReference type="EC" id="3.1.-.-" evidence="7"/>
<feature type="binding site" evidence="7">
    <location>
        <position position="136"/>
    </location>
    <ligand>
        <name>Zn(2+)</name>
        <dbReference type="ChEBI" id="CHEBI:29105"/>
        <note>catalytic</note>
    </ligand>
</feature>
<feature type="binding site" evidence="7">
    <location>
        <position position="146"/>
    </location>
    <ligand>
        <name>Zn(2+)</name>
        <dbReference type="ChEBI" id="CHEBI:29105"/>
        <note>catalytic</note>
    </ligand>
</feature>
<reference evidence="9" key="1">
    <citation type="submission" date="2020-04" db="EMBL/GenBank/DDBJ databases">
        <authorList>
            <person name="Zhang T."/>
        </authorList>
    </citation>
    <scope>NUCLEOTIDE SEQUENCE</scope>
    <source>
        <strain evidence="9">HKST-UBA02</strain>
    </source>
</reference>
<dbReference type="GO" id="GO:0004521">
    <property type="term" value="F:RNA endonuclease activity"/>
    <property type="evidence" value="ECO:0007669"/>
    <property type="project" value="UniProtKB-UniRule"/>
</dbReference>
<dbReference type="Pfam" id="PF02130">
    <property type="entry name" value="YbeY"/>
    <property type="match status" value="1"/>
</dbReference>
<comment type="cofactor">
    <cofactor evidence="7">
        <name>Zn(2+)</name>
        <dbReference type="ChEBI" id="CHEBI:29105"/>
    </cofactor>
    <text evidence="7">Binds 1 zinc ion.</text>
</comment>
<dbReference type="InterPro" id="IPR023091">
    <property type="entry name" value="MetalPrtase_cat_dom_sf_prd"/>
</dbReference>
<gene>
    <name evidence="7 9" type="primary">ybeY</name>
    <name evidence="9" type="ORF">KDA27_08645</name>
</gene>
<feature type="binding site" evidence="7">
    <location>
        <position position="140"/>
    </location>
    <ligand>
        <name>Zn(2+)</name>
        <dbReference type="ChEBI" id="CHEBI:29105"/>
        <note>catalytic</note>
    </ligand>
</feature>
<evidence type="ECO:0000256" key="4">
    <source>
        <dbReference type="ARBA" id="ARBA00022759"/>
    </source>
</evidence>
<dbReference type="GO" id="GO:0004222">
    <property type="term" value="F:metalloendopeptidase activity"/>
    <property type="evidence" value="ECO:0007669"/>
    <property type="project" value="InterPro"/>
</dbReference>